<evidence type="ECO:0000256" key="1">
    <source>
        <dbReference type="ARBA" id="ARBA00008947"/>
    </source>
</evidence>
<feature type="region of interest" description="Disordered" evidence="4">
    <location>
        <begin position="335"/>
        <end position="369"/>
    </location>
</feature>
<dbReference type="Proteomes" id="UP001286313">
    <property type="component" value="Unassembled WGS sequence"/>
</dbReference>
<feature type="compositionally biased region" description="Polar residues" evidence="4">
    <location>
        <begin position="284"/>
        <end position="304"/>
    </location>
</feature>
<keyword evidence="3" id="KW-0804">Transcription</keyword>
<keyword evidence="2" id="KW-0805">Transcription regulation</keyword>
<dbReference type="GO" id="GO:0005673">
    <property type="term" value="C:transcription factor TFIIE complex"/>
    <property type="evidence" value="ECO:0007669"/>
    <property type="project" value="TreeGrafter"/>
</dbReference>
<dbReference type="Pfam" id="PF11521">
    <property type="entry name" value="TFIIE-A_C"/>
    <property type="match status" value="1"/>
</dbReference>
<dbReference type="EMBL" id="JAWQEG010003922">
    <property type="protein sequence ID" value="KAK3863848.1"/>
    <property type="molecule type" value="Genomic_DNA"/>
</dbReference>
<feature type="region of interest" description="Disordered" evidence="4">
    <location>
        <begin position="207"/>
        <end position="243"/>
    </location>
</feature>
<feature type="domain" description="HTH TFE/IIEalpha-type" evidence="5">
    <location>
        <begin position="13"/>
        <end position="103"/>
    </location>
</feature>
<evidence type="ECO:0000313" key="7">
    <source>
        <dbReference type="Proteomes" id="UP001286313"/>
    </source>
</evidence>
<proteinExistence type="inferred from homology"/>
<dbReference type="InterPro" id="IPR021600">
    <property type="entry name" value="TFIIE_asu_C"/>
</dbReference>
<dbReference type="InterPro" id="IPR013083">
    <property type="entry name" value="Znf_RING/FYVE/PHD"/>
</dbReference>
<evidence type="ECO:0000256" key="2">
    <source>
        <dbReference type="ARBA" id="ARBA00023015"/>
    </source>
</evidence>
<evidence type="ECO:0000313" key="6">
    <source>
        <dbReference type="EMBL" id="KAK3863848.1"/>
    </source>
</evidence>
<feature type="compositionally biased region" description="Low complexity" evidence="4">
    <location>
        <begin position="342"/>
        <end position="360"/>
    </location>
</feature>
<dbReference type="InterPro" id="IPR017919">
    <property type="entry name" value="TFIIE/TFIIEa_HTH"/>
</dbReference>
<name>A0AAE1EYG5_PETCI</name>
<gene>
    <name evidence="6" type="ORF">Pcinc_030416</name>
</gene>
<evidence type="ECO:0000259" key="5">
    <source>
        <dbReference type="PROSITE" id="PS51344"/>
    </source>
</evidence>
<evidence type="ECO:0000256" key="3">
    <source>
        <dbReference type="ARBA" id="ARBA00023163"/>
    </source>
</evidence>
<dbReference type="InterPro" id="IPR002853">
    <property type="entry name" value="TFIIE_asu"/>
</dbReference>
<dbReference type="Gene3D" id="6.10.140.1250">
    <property type="match status" value="1"/>
</dbReference>
<evidence type="ECO:0000256" key="4">
    <source>
        <dbReference type="SAM" id="MobiDB-lite"/>
    </source>
</evidence>
<sequence length="445" mass="50576">MEGDVLMEVPQNLQMLIRLVVRGFYTIEDVLIIDMLVRNFCMSEEDLCDLLKFDRKMLRQRINTLRADKFIQARMKMVTLEDNKTQKEQYYFINYKSFVNVVKYKLDHMRKKLEMEERDQTSRASFICNYCQRSYTDLEADQLLDSLTGQLLCIICRQEVQEDMSGMPRHDTRLLLTKFNEQMEPLFNLLREVENIKLAAKFFEPQPKDFSDIKKPGQANKLKNPNQATENSRSWSGDATKKSGFTVEGSIDVNINADGTGEETVQSKEKPIWLSDATSLITTNITSSESPTPQNETKGSTGSGPANRPDSKAENMHGGVRVDEVMMLLQAHEHNPKKGSGRSRNNGSDSDSDDSSGGRNPNRFPPTITPPLISVSFGHPKNVQEVIELTDTDDEEVEDVVPHVSVAGERVLLTEINNDLISQMSQQEKNAYMLTYQDYMGSIDD</sequence>
<dbReference type="Pfam" id="PF02002">
    <property type="entry name" value="TFIIE_alpha"/>
    <property type="match status" value="1"/>
</dbReference>
<reference evidence="6" key="1">
    <citation type="submission" date="2023-10" db="EMBL/GenBank/DDBJ databases">
        <title>Genome assemblies of two species of porcelain crab, Petrolisthes cinctipes and Petrolisthes manimaculis (Anomura: Porcellanidae).</title>
        <authorList>
            <person name="Angst P."/>
        </authorList>
    </citation>
    <scope>NUCLEOTIDE SEQUENCE</scope>
    <source>
        <strain evidence="6">PB745_01</strain>
        <tissue evidence="6">Gill</tissue>
    </source>
</reference>
<comment type="similarity">
    <text evidence="1">Belongs to the TFIIE alpha subunit family.</text>
</comment>
<dbReference type="SUPFAM" id="SSF57783">
    <property type="entry name" value="Zinc beta-ribbon"/>
    <property type="match status" value="1"/>
</dbReference>
<accession>A0AAE1EYG5</accession>
<dbReference type="PANTHER" id="PTHR13097">
    <property type="entry name" value="TRANSCRIPTION INITIATION FACTOR IIE, ALPHA SUBUNIT"/>
    <property type="match status" value="1"/>
</dbReference>
<dbReference type="PANTHER" id="PTHR13097:SF7">
    <property type="entry name" value="GENERAL TRANSCRIPTION FACTOR IIE SUBUNIT 1"/>
    <property type="match status" value="1"/>
</dbReference>
<feature type="compositionally biased region" description="Polar residues" evidence="4">
    <location>
        <begin position="221"/>
        <end position="237"/>
    </location>
</feature>
<organism evidence="6 7">
    <name type="scientific">Petrolisthes cinctipes</name>
    <name type="common">Flat porcelain crab</name>
    <dbReference type="NCBI Taxonomy" id="88211"/>
    <lineage>
        <taxon>Eukaryota</taxon>
        <taxon>Metazoa</taxon>
        <taxon>Ecdysozoa</taxon>
        <taxon>Arthropoda</taxon>
        <taxon>Crustacea</taxon>
        <taxon>Multicrustacea</taxon>
        <taxon>Malacostraca</taxon>
        <taxon>Eumalacostraca</taxon>
        <taxon>Eucarida</taxon>
        <taxon>Decapoda</taxon>
        <taxon>Pleocyemata</taxon>
        <taxon>Anomura</taxon>
        <taxon>Galatheoidea</taxon>
        <taxon>Porcellanidae</taxon>
        <taxon>Petrolisthes</taxon>
    </lineage>
</organism>
<protein>
    <recommendedName>
        <fullName evidence="5">HTH TFE/IIEalpha-type domain-containing protein</fullName>
    </recommendedName>
</protein>
<keyword evidence="7" id="KW-1185">Reference proteome</keyword>
<dbReference type="InterPro" id="IPR039997">
    <property type="entry name" value="TFE"/>
</dbReference>
<comment type="caution">
    <text evidence="6">The sequence shown here is derived from an EMBL/GenBank/DDBJ whole genome shotgun (WGS) entry which is preliminary data.</text>
</comment>
<dbReference type="SMART" id="SM00531">
    <property type="entry name" value="TFIIE"/>
    <property type="match status" value="1"/>
</dbReference>
<dbReference type="AlphaFoldDB" id="A0AAE1EYG5"/>
<dbReference type="Gene3D" id="3.30.40.10">
    <property type="entry name" value="Zinc/RING finger domain, C3HC4 (zinc finger)"/>
    <property type="match status" value="1"/>
</dbReference>
<dbReference type="InterPro" id="IPR024550">
    <property type="entry name" value="TFIIEa/SarR/Rpc3_HTH_dom"/>
</dbReference>
<dbReference type="GO" id="GO:0006367">
    <property type="term" value="P:transcription initiation at RNA polymerase II promoter"/>
    <property type="evidence" value="ECO:0007669"/>
    <property type="project" value="InterPro"/>
</dbReference>
<feature type="region of interest" description="Disordered" evidence="4">
    <location>
        <begin position="284"/>
        <end position="315"/>
    </location>
</feature>
<dbReference type="PROSITE" id="PS51344">
    <property type="entry name" value="HTH_TFE_IIE"/>
    <property type="match status" value="1"/>
</dbReference>